<dbReference type="PANTHER" id="PTHR46118:SF4">
    <property type="entry name" value="PROTEIN ABHD11"/>
    <property type="match status" value="1"/>
</dbReference>
<comment type="catalytic activity">
    <reaction evidence="6">
        <text>a 1,3-diacyl-sn-glycerol + H2O = a 1-acyl-sn-glycerol + a fatty acid + H(+)</text>
        <dbReference type="Rhea" id="RHEA:38503"/>
        <dbReference type="ChEBI" id="CHEBI:15377"/>
        <dbReference type="ChEBI" id="CHEBI:15378"/>
        <dbReference type="ChEBI" id="CHEBI:28868"/>
        <dbReference type="ChEBI" id="CHEBI:64683"/>
        <dbReference type="ChEBI" id="CHEBI:77272"/>
    </reaction>
</comment>
<comment type="catalytic activity">
    <reaction evidence="10">
        <text>1-octadecanoyl-2-(9Z-octadecenoyl)-sn-glycerol + H2O = 2-(9Z-octadecenoyl)-glycerol + octadecanoate + H(+)</text>
        <dbReference type="Rhea" id="RHEA:77103"/>
        <dbReference type="ChEBI" id="CHEBI:15377"/>
        <dbReference type="ChEBI" id="CHEBI:15378"/>
        <dbReference type="ChEBI" id="CHEBI:25629"/>
        <dbReference type="ChEBI" id="CHEBI:73990"/>
        <dbReference type="ChEBI" id="CHEBI:75468"/>
    </reaction>
</comment>
<feature type="domain" description="AB hydrolase-1" evidence="12">
    <location>
        <begin position="43"/>
        <end position="281"/>
    </location>
</feature>
<dbReference type="GO" id="GO:0016787">
    <property type="term" value="F:hydrolase activity"/>
    <property type="evidence" value="ECO:0007669"/>
    <property type="project" value="UniProtKB-KW"/>
</dbReference>
<organism evidence="13 14">
    <name type="scientific">Trichuris muris</name>
    <name type="common">Mouse whipworm</name>
    <dbReference type="NCBI Taxonomy" id="70415"/>
    <lineage>
        <taxon>Eukaryota</taxon>
        <taxon>Metazoa</taxon>
        <taxon>Ecdysozoa</taxon>
        <taxon>Nematoda</taxon>
        <taxon>Enoplea</taxon>
        <taxon>Dorylaimia</taxon>
        <taxon>Trichinellida</taxon>
        <taxon>Trichuridae</taxon>
        <taxon>Trichuris</taxon>
    </lineage>
</organism>
<evidence type="ECO:0000256" key="6">
    <source>
        <dbReference type="ARBA" id="ARBA00043742"/>
    </source>
</evidence>
<evidence type="ECO:0000313" key="13">
    <source>
        <dbReference type="Proteomes" id="UP000046395"/>
    </source>
</evidence>
<sequence length="346" mass="39324">MKLLLFDPLRRSQRFCAQRLFTNNSVNLAYDVTAAQFDPSSRPVLILHGLFGHKGNWRSTASALQRKLSNRVYTADLRNHGDSPHRPSMTLKEMAKDVISLIRRLDLGATEFSLIGHSLGGRVATLVALQEPAIVQRLLLVDISPRQMNQPDQIITVALDALKKCPLRGDYSEVRRNAFKDLMKTLNNKEVTEFLLTSLNAKKGEPPAWKFNIEAIDSHMSDILRLDIEPGSSFAKPTCIIRGEKSSYVRDEDLPLCNRFFPHLEVHTVENVGHWVHSENPASLRSGEWCIKFDQRACRWFELVMQTGRAKFTTENDYTVSVSVPESHYIFRICDSLNFLTDVPTT</sequence>
<dbReference type="SUPFAM" id="SSF53474">
    <property type="entry name" value="alpha/beta-Hydrolases"/>
    <property type="match status" value="1"/>
</dbReference>
<evidence type="ECO:0000256" key="2">
    <source>
        <dbReference type="ARBA" id="ARBA00022801"/>
    </source>
</evidence>
<keyword evidence="13" id="KW-1185">Reference proteome</keyword>
<evidence type="ECO:0000256" key="7">
    <source>
        <dbReference type="ARBA" id="ARBA00044064"/>
    </source>
</evidence>
<reference evidence="14" key="1">
    <citation type="submission" date="2019-12" db="UniProtKB">
        <authorList>
            <consortium name="WormBaseParasite"/>
        </authorList>
    </citation>
    <scope>IDENTIFICATION</scope>
</reference>
<dbReference type="InterPro" id="IPR029058">
    <property type="entry name" value="AB_hydrolase_fold"/>
</dbReference>
<comment type="catalytic activity">
    <reaction evidence="9">
        <text>1,2-didecanoylglycerol + H2O = decanoylglycerol + decanoate + H(+)</text>
        <dbReference type="Rhea" id="RHEA:48596"/>
        <dbReference type="ChEBI" id="CHEBI:11152"/>
        <dbReference type="ChEBI" id="CHEBI:15377"/>
        <dbReference type="ChEBI" id="CHEBI:15378"/>
        <dbReference type="ChEBI" id="CHEBI:27689"/>
        <dbReference type="ChEBI" id="CHEBI:90605"/>
    </reaction>
</comment>
<dbReference type="AlphaFoldDB" id="A0A5S6QLV3"/>
<dbReference type="WBParaSite" id="TMUE_2000007852.1">
    <property type="protein sequence ID" value="TMUE_2000007852.1"/>
    <property type="gene ID" value="WBGene00300030"/>
</dbReference>
<evidence type="ECO:0000256" key="3">
    <source>
        <dbReference type="ARBA" id="ARBA00026104"/>
    </source>
</evidence>
<name>A0A5S6QLV3_TRIMR</name>
<evidence type="ECO:0000256" key="10">
    <source>
        <dbReference type="ARBA" id="ARBA00048513"/>
    </source>
</evidence>
<comment type="catalytic activity">
    <reaction evidence="8">
        <text>1-octadecanoyl-2-(4Z,7Z,10Z,13Z,16Z,19Z-docosahexaenoyl)-sn-glycerol + H2O = 2-(4Z,7Z,10Z,13Z,16Z,19Z-docosahexaenoyl)-glycerol + octadecanoate + H(+)</text>
        <dbReference type="Rhea" id="RHEA:77107"/>
        <dbReference type="ChEBI" id="CHEBI:15377"/>
        <dbReference type="ChEBI" id="CHEBI:15378"/>
        <dbReference type="ChEBI" id="CHEBI:25629"/>
        <dbReference type="ChEBI" id="CHEBI:77129"/>
        <dbReference type="ChEBI" id="CHEBI:186738"/>
    </reaction>
</comment>
<evidence type="ECO:0000256" key="8">
    <source>
        <dbReference type="ARBA" id="ARBA00048283"/>
    </source>
</evidence>
<dbReference type="Pfam" id="PF00561">
    <property type="entry name" value="Abhydrolase_1"/>
    <property type="match status" value="1"/>
</dbReference>
<dbReference type="PRINTS" id="PR00111">
    <property type="entry name" value="ABHYDROLASE"/>
</dbReference>
<evidence type="ECO:0000256" key="9">
    <source>
        <dbReference type="ARBA" id="ARBA00048504"/>
    </source>
</evidence>
<dbReference type="EC" id="3.1.1.116" evidence="3"/>
<evidence type="ECO:0000256" key="4">
    <source>
        <dbReference type="ARBA" id="ARBA00042703"/>
    </source>
</evidence>
<dbReference type="InterPro" id="IPR000073">
    <property type="entry name" value="AB_hydrolase_1"/>
</dbReference>
<accession>A0A5S6QLV3</accession>
<dbReference type="Proteomes" id="UP000046395">
    <property type="component" value="Unassembled WGS sequence"/>
</dbReference>
<keyword evidence="2" id="KW-0378">Hydrolase</keyword>
<comment type="similarity">
    <text evidence="1">Belongs to the AB hydrolase superfamily.</text>
</comment>
<evidence type="ECO:0000259" key="12">
    <source>
        <dbReference type="Pfam" id="PF00561"/>
    </source>
</evidence>
<dbReference type="STRING" id="70415.A0A5S6QLV3"/>
<dbReference type="Gene3D" id="3.40.50.1820">
    <property type="entry name" value="alpha/beta hydrolase"/>
    <property type="match status" value="1"/>
</dbReference>
<dbReference type="PANTHER" id="PTHR46118">
    <property type="entry name" value="PROTEIN ABHD11"/>
    <property type="match status" value="1"/>
</dbReference>
<evidence type="ECO:0000256" key="5">
    <source>
        <dbReference type="ARBA" id="ARBA00043667"/>
    </source>
</evidence>
<evidence type="ECO:0000313" key="14">
    <source>
        <dbReference type="WBParaSite" id="TMUE_2000007852.1"/>
    </source>
</evidence>
<protein>
    <recommendedName>
        <fullName evidence="7">sn-1-specific diacylglycerol lipase ABHD11</fullName>
        <ecNumber evidence="3">3.1.1.116</ecNumber>
    </recommendedName>
    <alternativeName>
        <fullName evidence="4">Alpha/beta hydrolase domain-containing protein 11</fullName>
    </alternativeName>
</protein>
<comment type="catalytic activity">
    <reaction evidence="5">
        <text>a 1,2-diacyl-sn-glycerol + H2O = a 2-acylglycerol + a fatty acid + H(+)</text>
        <dbReference type="Rhea" id="RHEA:33275"/>
        <dbReference type="ChEBI" id="CHEBI:15377"/>
        <dbReference type="ChEBI" id="CHEBI:15378"/>
        <dbReference type="ChEBI" id="CHEBI:17389"/>
        <dbReference type="ChEBI" id="CHEBI:17815"/>
        <dbReference type="ChEBI" id="CHEBI:28868"/>
        <dbReference type="EC" id="3.1.1.116"/>
    </reaction>
</comment>
<comment type="catalytic activity">
    <reaction evidence="11">
        <text>1-octadecanoyl-2-(5Z,8Z,11Z,14Z-eicosatetraenoyl)-sn-glycerol + H2O = 2-(5Z,8Z,11Z,14Z-eicosatetraenoyl)-glycerol + octadecanoate + H(+)</text>
        <dbReference type="Rhea" id="RHEA:38507"/>
        <dbReference type="ChEBI" id="CHEBI:15377"/>
        <dbReference type="ChEBI" id="CHEBI:15378"/>
        <dbReference type="ChEBI" id="CHEBI:25629"/>
        <dbReference type="ChEBI" id="CHEBI:52392"/>
        <dbReference type="ChEBI" id="CHEBI:75728"/>
    </reaction>
</comment>
<evidence type="ECO:0000256" key="11">
    <source>
        <dbReference type="ARBA" id="ARBA00048919"/>
    </source>
</evidence>
<evidence type="ECO:0000256" key="1">
    <source>
        <dbReference type="ARBA" id="ARBA00008645"/>
    </source>
</evidence>
<proteinExistence type="inferred from homology"/>